<keyword evidence="2" id="KW-0282">Flagellum</keyword>
<dbReference type="RefSeq" id="WP_185082864.1">
    <property type="nucleotide sequence ID" value="NZ_JACHJB010000001.1"/>
</dbReference>
<dbReference type="Proteomes" id="UP000583800">
    <property type="component" value="Unassembled WGS sequence"/>
</dbReference>
<evidence type="ECO:0000313" key="3">
    <source>
        <dbReference type="Proteomes" id="UP000583800"/>
    </source>
</evidence>
<keyword evidence="3" id="KW-1185">Reference proteome</keyword>
<accession>A0A7X0BXZ8</accession>
<keyword evidence="2" id="KW-0969">Cilium</keyword>
<keyword evidence="1" id="KW-0812">Transmembrane</keyword>
<sequence length="140" mass="15452">MRARAAHSHHGRGWWPFFRHYLEMVAAMFVGMAVLGAAVRGGLALAGLEFPARPEPAVLEMAVDMSVGMIVWMRYRGHGWAGTLEMAGSMFVPALVLFPLLWTGVIPAGSLLLLEHVVMLPLMLLVMLRRRDEYGGPARV</sequence>
<proteinExistence type="predicted"/>
<reference evidence="2 3" key="1">
    <citation type="submission" date="2020-08" db="EMBL/GenBank/DDBJ databases">
        <title>Sequencing the genomes of 1000 actinobacteria strains.</title>
        <authorList>
            <person name="Klenk H.-P."/>
        </authorList>
    </citation>
    <scope>NUCLEOTIDE SEQUENCE [LARGE SCALE GENOMIC DNA]</scope>
    <source>
        <strain evidence="2 3">DSM 45913</strain>
    </source>
</reference>
<evidence type="ECO:0000313" key="2">
    <source>
        <dbReference type="EMBL" id="MBB6344797.1"/>
    </source>
</evidence>
<keyword evidence="1" id="KW-0472">Membrane</keyword>
<feature type="transmembrane region" description="Helical" evidence="1">
    <location>
        <begin position="57"/>
        <end position="75"/>
    </location>
</feature>
<keyword evidence="2" id="KW-0966">Cell projection</keyword>
<comment type="caution">
    <text evidence="2">The sequence shown here is derived from an EMBL/GenBank/DDBJ whole genome shotgun (WGS) entry which is preliminary data.</text>
</comment>
<name>A0A7X0BXZ8_9ACTN</name>
<keyword evidence="1" id="KW-1133">Transmembrane helix</keyword>
<feature type="transmembrane region" description="Helical" evidence="1">
    <location>
        <begin position="108"/>
        <end position="128"/>
    </location>
</feature>
<gene>
    <name evidence="2" type="ORF">FHU36_001306</name>
</gene>
<dbReference type="EMBL" id="JACHJB010000001">
    <property type="protein sequence ID" value="MBB6344797.1"/>
    <property type="molecule type" value="Genomic_DNA"/>
</dbReference>
<dbReference type="AlphaFoldDB" id="A0A7X0BXZ8"/>
<organism evidence="2 3">
    <name type="scientific">Nonomuraea muscovyensis</name>
    <dbReference type="NCBI Taxonomy" id="1124761"/>
    <lineage>
        <taxon>Bacteria</taxon>
        <taxon>Bacillati</taxon>
        <taxon>Actinomycetota</taxon>
        <taxon>Actinomycetes</taxon>
        <taxon>Streptosporangiales</taxon>
        <taxon>Streptosporangiaceae</taxon>
        <taxon>Nonomuraea</taxon>
    </lineage>
</organism>
<feature type="transmembrane region" description="Helical" evidence="1">
    <location>
        <begin position="82"/>
        <end position="102"/>
    </location>
</feature>
<protein>
    <submittedName>
        <fullName evidence="2">Flagellar biosynthetic protein FliP</fullName>
    </submittedName>
</protein>
<feature type="transmembrane region" description="Helical" evidence="1">
    <location>
        <begin position="21"/>
        <end position="45"/>
    </location>
</feature>
<evidence type="ECO:0000256" key="1">
    <source>
        <dbReference type="SAM" id="Phobius"/>
    </source>
</evidence>